<feature type="region of interest" description="Disordered" evidence="1">
    <location>
        <begin position="1"/>
        <end position="24"/>
    </location>
</feature>
<reference evidence="2" key="1">
    <citation type="submission" date="2020-08" db="EMBL/GenBank/DDBJ databases">
        <title>Genome sequencing and assembly of the red palm weevil Rhynchophorus ferrugineus.</title>
        <authorList>
            <person name="Dias G.B."/>
            <person name="Bergman C.M."/>
            <person name="Manee M."/>
        </authorList>
    </citation>
    <scope>NUCLEOTIDE SEQUENCE</scope>
    <source>
        <strain evidence="2">AA-2017</strain>
        <tissue evidence="2">Whole larva</tissue>
    </source>
</reference>
<feature type="compositionally biased region" description="Basic and acidic residues" evidence="1">
    <location>
        <begin position="1"/>
        <end position="11"/>
    </location>
</feature>
<evidence type="ECO:0000256" key="1">
    <source>
        <dbReference type="SAM" id="MobiDB-lite"/>
    </source>
</evidence>
<comment type="caution">
    <text evidence="2">The sequence shown here is derived from an EMBL/GenBank/DDBJ whole genome shotgun (WGS) entry which is preliminary data.</text>
</comment>
<gene>
    <name evidence="2" type="ORF">GWI33_006681</name>
</gene>
<evidence type="ECO:0000313" key="3">
    <source>
        <dbReference type="Proteomes" id="UP000625711"/>
    </source>
</evidence>
<dbReference type="Proteomes" id="UP000625711">
    <property type="component" value="Unassembled WGS sequence"/>
</dbReference>
<name>A0A834IGN2_RHYFE</name>
<feature type="region of interest" description="Disordered" evidence="1">
    <location>
        <begin position="37"/>
        <end position="70"/>
    </location>
</feature>
<dbReference type="EMBL" id="JAACXV010000816">
    <property type="protein sequence ID" value="KAF7277568.1"/>
    <property type="molecule type" value="Genomic_DNA"/>
</dbReference>
<accession>A0A834IGN2</accession>
<proteinExistence type="predicted"/>
<organism evidence="2 3">
    <name type="scientific">Rhynchophorus ferrugineus</name>
    <name type="common">Red palm weevil</name>
    <name type="synonym">Curculio ferrugineus</name>
    <dbReference type="NCBI Taxonomy" id="354439"/>
    <lineage>
        <taxon>Eukaryota</taxon>
        <taxon>Metazoa</taxon>
        <taxon>Ecdysozoa</taxon>
        <taxon>Arthropoda</taxon>
        <taxon>Hexapoda</taxon>
        <taxon>Insecta</taxon>
        <taxon>Pterygota</taxon>
        <taxon>Neoptera</taxon>
        <taxon>Endopterygota</taxon>
        <taxon>Coleoptera</taxon>
        <taxon>Polyphaga</taxon>
        <taxon>Cucujiformia</taxon>
        <taxon>Curculionidae</taxon>
        <taxon>Dryophthorinae</taxon>
        <taxon>Rhynchophorus</taxon>
    </lineage>
</organism>
<keyword evidence="3" id="KW-1185">Reference proteome</keyword>
<feature type="compositionally biased region" description="Basic residues" evidence="1">
    <location>
        <begin position="42"/>
        <end position="53"/>
    </location>
</feature>
<dbReference type="AlphaFoldDB" id="A0A834IGN2"/>
<evidence type="ECO:0000313" key="2">
    <source>
        <dbReference type="EMBL" id="KAF7277568.1"/>
    </source>
</evidence>
<protein>
    <submittedName>
        <fullName evidence="2">Uncharacterized protein</fullName>
    </submittedName>
</protein>
<sequence>MARTTAKEHATIRTPKTGSWGGRTMVDVETVARIRLTDRSRQKSKPRAIRRRRAAADKVAPSGERGSIASRTPSAVVSAAVLLRLRNTSTTTCNNHYSLRFLSPIVSLHLTLVSPNVLYIKR</sequence>